<dbReference type="Pfam" id="PF02931">
    <property type="entry name" value="Neur_chan_LBD"/>
    <property type="match status" value="1"/>
</dbReference>
<accession>A0A0M3HJB5</accession>
<proteinExistence type="predicted"/>
<sequence length="46" mass="5482">MVAKNIWVQEVSKIIEITSEFELDIYVTEKWIDPSLSYDHLNPCKR</sequence>
<dbReference type="WBParaSite" id="ALUE_0000161001-mRNA-1">
    <property type="protein sequence ID" value="ALUE_0000161001-mRNA-1"/>
    <property type="gene ID" value="ALUE_0000161001"/>
</dbReference>
<organism evidence="2 3">
    <name type="scientific">Ascaris lumbricoides</name>
    <name type="common">Giant roundworm</name>
    <dbReference type="NCBI Taxonomy" id="6252"/>
    <lineage>
        <taxon>Eukaryota</taxon>
        <taxon>Metazoa</taxon>
        <taxon>Ecdysozoa</taxon>
        <taxon>Nematoda</taxon>
        <taxon>Chromadorea</taxon>
        <taxon>Rhabditida</taxon>
        <taxon>Spirurina</taxon>
        <taxon>Ascaridomorpha</taxon>
        <taxon>Ascaridoidea</taxon>
        <taxon>Ascarididae</taxon>
        <taxon>Ascaris</taxon>
    </lineage>
</organism>
<keyword evidence="2" id="KW-1185">Reference proteome</keyword>
<feature type="domain" description="Neurotransmitter-gated ion-channel ligand-binding" evidence="1">
    <location>
        <begin position="2"/>
        <end position="42"/>
    </location>
</feature>
<dbReference type="Gene3D" id="2.70.170.10">
    <property type="entry name" value="Neurotransmitter-gated ion-channel ligand-binding domain"/>
    <property type="match status" value="1"/>
</dbReference>
<dbReference type="Proteomes" id="UP000036681">
    <property type="component" value="Unplaced"/>
</dbReference>
<dbReference type="InterPro" id="IPR006202">
    <property type="entry name" value="Neur_chan_lig-bd"/>
</dbReference>
<evidence type="ECO:0000259" key="1">
    <source>
        <dbReference type="Pfam" id="PF02931"/>
    </source>
</evidence>
<reference evidence="3" key="1">
    <citation type="submission" date="2017-02" db="UniProtKB">
        <authorList>
            <consortium name="WormBaseParasite"/>
        </authorList>
    </citation>
    <scope>IDENTIFICATION</scope>
</reference>
<evidence type="ECO:0000313" key="3">
    <source>
        <dbReference type="WBParaSite" id="ALUE_0000161001-mRNA-1"/>
    </source>
</evidence>
<dbReference type="AlphaFoldDB" id="A0A0M3HJB5"/>
<protein>
    <submittedName>
        <fullName evidence="3">Neur_chan_LBD domain-containing protein</fullName>
    </submittedName>
</protein>
<dbReference type="GO" id="GO:0005230">
    <property type="term" value="F:extracellular ligand-gated monoatomic ion channel activity"/>
    <property type="evidence" value="ECO:0007669"/>
    <property type="project" value="InterPro"/>
</dbReference>
<dbReference type="InterPro" id="IPR036734">
    <property type="entry name" value="Neur_chan_lig-bd_sf"/>
</dbReference>
<name>A0A0M3HJB5_ASCLU</name>
<evidence type="ECO:0000313" key="2">
    <source>
        <dbReference type="Proteomes" id="UP000036681"/>
    </source>
</evidence>
<dbReference type="GO" id="GO:0016020">
    <property type="term" value="C:membrane"/>
    <property type="evidence" value="ECO:0007669"/>
    <property type="project" value="InterPro"/>
</dbReference>
<dbReference type="SUPFAM" id="SSF63712">
    <property type="entry name" value="Nicotinic receptor ligand binding domain-like"/>
    <property type="match status" value="1"/>
</dbReference>